<evidence type="ECO:0000256" key="5">
    <source>
        <dbReference type="ARBA" id="ARBA00023136"/>
    </source>
</evidence>
<dbReference type="Gene3D" id="4.10.400.10">
    <property type="entry name" value="Low-density Lipoprotein Receptor"/>
    <property type="match status" value="2"/>
</dbReference>
<evidence type="ECO:0000256" key="9">
    <source>
        <dbReference type="PROSITE-ProRule" id="PRU00124"/>
    </source>
</evidence>
<dbReference type="PRINTS" id="PR00261">
    <property type="entry name" value="LDLRECEPTOR"/>
</dbReference>
<sequence>ALIPTNPPCTSPSVVCPGSSICIKPTQMCDGTRDYCVLFSHVCDGEIDCMDGSDEEGCQETCDEGCGQCISEAFKCDGYPDCHDHSDEAGCPRAPRCPAQLQCPHSHECLQKEWLCDGEEDCKDGSDENVRTLMGLYSLLTATTLQQSAGRKSRAGAPAVNAAVCRCPKGLLLSQDRMTCVLPKESSFILLLSHNKISQVEVPQRTVCLHKYFL</sequence>
<comment type="caution">
    <text evidence="9">Lacks conserved residue(s) required for the propagation of feature annotation.</text>
</comment>
<organism evidence="10 11">
    <name type="scientific">Xiphophorus couchianus</name>
    <name type="common">Monterrey platyfish</name>
    <dbReference type="NCBI Taxonomy" id="32473"/>
    <lineage>
        <taxon>Eukaryota</taxon>
        <taxon>Metazoa</taxon>
        <taxon>Chordata</taxon>
        <taxon>Craniata</taxon>
        <taxon>Vertebrata</taxon>
        <taxon>Euteleostomi</taxon>
        <taxon>Actinopterygii</taxon>
        <taxon>Neopterygii</taxon>
        <taxon>Teleostei</taxon>
        <taxon>Neoteleostei</taxon>
        <taxon>Acanthomorphata</taxon>
        <taxon>Ovalentaria</taxon>
        <taxon>Atherinomorphae</taxon>
        <taxon>Cyprinodontiformes</taxon>
        <taxon>Poeciliidae</taxon>
        <taxon>Poeciliinae</taxon>
        <taxon>Xiphophorus</taxon>
    </lineage>
</organism>
<dbReference type="SUPFAM" id="SSF57424">
    <property type="entry name" value="LDL receptor-like module"/>
    <property type="match status" value="3"/>
</dbReference>
<keyword evidence="11" id="KW-1185">Reference proteome</keyword>
<keyword evidence="4" id="KW-1133">Transmembrane helix</keyword>
<feature type="disulfide bond" evidence="9">
    <location>
        <begin position="76"/>
        <end position="91"/>
    </location>
</feature>
<dbReference type="SMART" id="SM00192">
    <property type="entry name" value="LDLa"/>
    <property type="match status" value="3"/>
</dbReference>
<keyword evidence="2" id="KW-0812">Transmembrane</keyword>
<keyword evidence="8" id="KW-0325">Glycoprotein</keyword>
<evidence type="ECO:0000256" key="3">
    <source>
        <dbReference type="ARBA" id="ARBA00022737"/>
    </source>
</evidence>
<evidence type="ECO:0000256" key="7">
    <source>
        <dbReference type="ARBA" id="ARBA00023170"/>
    </source>
</evidence>
<dbReference type="Ensembl" id="ENSXCOT00000006951.1">
    <property type="protein sequence ID" value="ENSXCOP00000006863.1"/>
    <property type="gene ID" value="ENSXCOG00000005308.1"/>
</dbReference>
<dbReference type="GO" id="GO:0005886">
    <property type="term" value="C:plasma membrane"/>
    <property type="evidence" value="ECO:0007669"/>
    <property type="project" value="TreeGrafter"/>
</dbReference>
<dbReference type="Pfam" id="PF00057">
    <property type="entry name" value="Ldl_recept_a"/>
    <property type="match status" value="3"/>
</dbReference>
<dbReference type="Proteomes" id="UP000261380">
    <property type="component" value="Unplaced"/>
</dbReference>
<dbReference type="GeneTree" id="ENSGT00940000164512"/>
<name>A0A3B5L3G4_9TELE</name>
<proteinExistence type="predicted"/>
<keyword evidence="7" id="KW-0675">Receptor</keyword>
<keyword evidence="6 9" id="KW-1015">Disulfide bond</keyword>
<dbReference type="PANTHER" id="PTHR22722">
    <property type="entry name" value="LOW-DENSITY LIPOPROTEIN RECEPTOR-RELATED PROTEIN 2-RELATED"/>
    <property type="match status" value="1"/>
</dbReference>
<reference evidence="10" key="2">
    <citation type="submission" date="2025-09" db="UniProtKB">
        <authorList>
            <consortium name="Ensembl"/>
        </authorList>
    </citation>
    <scope>IDENTIFICATION</scope>
</reference>
<accession>A0A3B5L3G4</accession>
<dbReference type="PROSITE" id="PS50068">
    <property type="entry name" value="LDLRA_2"/>
    <property type="match status" value="2"/>
</dbReference>
<evidence type="ECO:0000256" key="1">
    <source>
        <dbReference type="ARBA" id="ARBA00004167"/>
    </source>
</evidence>
<evidence type="ECO:0000313" key="11">
    <source>
        <dbReference type="Proteomes" id="UP000261380"/>
    </source>
</evidence>
<dbReference type="CDD" id="cd00112">
    <property type="entry name" value="LDLa"/>
    <property type="match status" value="3"/>
</dbReference>
<dbReference type="InterPro" id="IPR036055">
    <property type="entry name" value="LDL_receptor-like_sf"/>
</dbReference>
<dbReference type="GO" id="GO:0043235">
    <property type="term" value="C:receptor complex"/>
    <property type="evidence" value="ECO:0007669"/>
    <property type="project" value="TreeGrafter"/>
</dbReference>
<comment type="subcellular location">
    <subcellularLocation>
        <location evidence="1">Membrane</location>
        <topology evidence="1">Single-pass membrane protein</topology>
    </subcellularLocation>
</comment>
<protein>
    <submittedName>
        <fullName evidence="10">Uncharacterized protein</fullName>
    </submittedName>
</protein>
<evidence type="ECO:0000256" key="2">
    <source>
        <dbReference type="ARBA" id="ARBA00022692"/>
    </source>
</evidence>
<feature type="disulfide bond" evidence="9">
    <location>
        <begin position="97"/>
        <end position="109"/>
    </location>
</feature>
<dbReference type="AlphaFoldDB" id="A0A3B5L3G4"/>
<dbReference type="InterPro" id="IPR051221">
    <property type="entry name" value="LDLR-related"/>
</dbReference>
<dbReference type="Gene3D" id="4.10.1220.10">
    <property type="entry name" value="EGF-type module"/>
    <property type="match status" value="1"/>
</dbReference>
<evidence type="ECO:0000256" key="8">
    <source>
        <dbReference type="ARBA" id="ARBA00023180"/>
    </source>
</evidence>
<keyword evidence="3" id="KW-0677">Repeat</keyword>
<reference evidence="10" key="1">
    <citation type="submission" date="2025-08" db="UniProtKB">
        <authorList>
            <consortium name="Ensembl"/>
        </authorList>
    </citation>
    <scope>IDENTIFICATION</scope>
</reference>
<dbReference type="InterPro" id="IPR002172">
    <property type="entry name" value="LDrepeatLR_classA_rpt"/>
</dbReference>
<dbReference type="InterPro" id="IPR023415">
    <property type="entry name" value="LDLR_class-A_CS"/>
</dbReference>
<dbReference type="PROSITE" id="PS01209">
    <property type="entry name" value="LDLRA_1"/>
    <property type="match status" value="1"/>
</dbReference>
<evidence type="ECO:0000256" key="6">
    <source>
        <dbReference type="ARBA" id="ARBA00023157"/>
    </source>
</evidence>
<keyword evidence="5" id="KW-0472">Membrane</keyword>
<evidence type="ECO:0000256" key="4">
    <source>
        <dbReference type="ARBA" id="ARBA00022989"/>
    </source>
</evidence>
<evidence type="ECO:0000313" key="10">
    <source>
        <dbReference type="Ensembl" id="ENSXCOP00000006863.1"/>
    </source>
</evidence>